<dbReference type="SMART" id="SM00184">
    <property type="entry name" value="RING"/>
    <property type="match status" value="1"/>
</dbReference>
<keyword evidence="4" id="KW-0479">Metal-binding</keyword>
<keyword evidence="5 9" id="KW-0863">Zinc-finger</keyword>
<dbReference type="PROSITE" id="PS00518">
    <property type="entry name" value="ZF_RING_1"/>
    <property type="match status" value="1"/>
</dbReference>
<evidence type="ECO:0000313" key="13">
    <source>
        <dbReference type="Proteomes" id="UP001201812"/>
    </source>
</evidence>
<dbReference type="GO" id="GO:0006513">
    <property type="term" value="P:protein monoubiquitination"/>
    <property type="evidence" value="ECO:0007669"/>
    <property type="project" value="TreeGrafter"/>
</dbReference>
<dbReference type="PANTHER" id="PTHR46077">
    <property type="entry name" value="E3 UBIQUITIN-PROTEIN LIGASE TOPORS"/>
    <property type="match status" value="1"/>
</dbReference>
<evidence type="ECO:0000256" key="5">
    <source>
        <dbReference type="ARBA" id="ARBA00022771"/>
    </source>
</evidence>
<accession>A0AAD4N341</accession>
<evidence type="ECO:0000256" key="7">
    <source>
        <dbReference type="ARBA" id="ARBA00023015"/>
    </source>
</evidence>
<dbReference type="Gene3D" id="3.30.40.10">
    <property type="entry name" value="Zinc/RING finger domain, C3HC4 (zinc finger)"/>
    <property type="match status" value="1"/>
</dbReference>
<feature type="region of interest" description="Disordered" evidence="10">
    <location>
        <begin position="452"/>
        <end position="497"/>
    </location>
</feature>
<keyword evidence="7" id="KW-0805">Transcription regulation</keyword>
<dbReference type="GO" id="GO:0061630">
    <property type="term" value="F:ubiquitin protein ligase activity"/>
    <property type="evidence" value="ECO:0007669"/>
    <property type="project" value="UniProtKB-EC"/>
</dbReference>
<keyword evidence="13" id="KW-1185">Reference proteome</keyword>
<feature type="region of interest" description="Disordered" evidence="10">
    <location>
        <begin position="389"/>
        <end position="414"/>
    </location>
</feature>
<dbReference type="GO" id="GO:0000209">
    <property type="term" value="P:protein polyubiquitination"/>
    <property type="evidence" value="ECO:0007669"/>
    <property type="project" value="TreeGrafter"/>
</dbReference>
<dbReference type="GO" id="GO:0008270">
    <property type="term" value="F:zinc ion binding"/>
    <property type="evidence" value="ECO:0007669"/>
    <property type="project" value="UniProtKB-KW"/>
</dbReference>
<evidence type="ECO:0000256" key="2">
    <source>
        <dbReference type="ARBA" id="ARBA00012483"/>
    </source>
</evidence>
<dbReference type="InterPro" id="IPR013083">
    <property type="entry name" value="Znf_RING/FYVE/PHD"/>
</dbReference>
<evidence type="ECO:0000256" key="10">
    <source>
        <dbReference type="SAM" id="MobiDB-lite"/>
    </source>
</evidence>
<dbReference type="PANTHER" id="PTHR46077:SF1">
    <property type="entry name" value="TOP1 BINDING ARGININE_SERINE RICH PROTEIN, E3 UBIQUITIN LIGASE"/>
    <property type="match status" value="1"/>
</dbReference>
<dbReference type="EC" id="2.3.2.27" evidence="2"/>
<organism evidence="12 13">
    <name type="scientific">Ditylenchus destructor</name>
    <dbReference type="NCBI Taxonomy" id="166010"/>
    <lineage>
        <taxon>Eukaryota</taxon>
        <taxon>Metazoa</taxon>
        <taxon>Ecdysozoa</taxon>
        <taxon>Nematoda</taxon>
        <taxon>Chromadorea</taxon>
        <taxon>Rhabditida</taxon>
        <taxon>Tylenchina</taxon>
        <taxon>Tylenchomorpha</taxon>
        <taxon>Sphaerularioidea</taxon>
        <taxon>Anguinidae</taxon>
        <taxon>Anguininae</taxon>
        <taxon>Ditylenchus</taxon>
    </lineage>
</organism>
<dbReference type="EMBL" id="JAKKPZ010000010">
    <property type="protein sequence ID" value="KAI1716289.1"/>
    <property type="molecule type" value="Genomic_DNA"/>
</dbReference>
<dbReference type="Pfam" id="PF13639">
    <property type="entry name" value="zf-RING_2"/>
    <property type="match status" value="1"/>
</dbReference>
<evidence type="ECO:0000259" key="11">
    <source>
        <dbReference type="PROSITE" id="PS50089"/>
    </source>
</evidence>
<dbReference type="CDD" id="cd16574">
    <property type="entry name" value="RING-HC_Topors"/>
    <property type="match status" value="1"/>
</dbReference>
<evidence type="ECO:0000256" key="6">
    <source>
        <dbReference type="ARBA" id="ARBA00022833"/>
    </source>
</evidence>
<feature type="compositionally biased region" description="Basic and acidic residues" evidence="10">
    <location>
        <begin position="1"/>
        <end position="10"/>
    </location>
</feature>
<evidence type="ECO:0000313" key="12">
    <source>
        <dbReference type="EMBL" id="KAI1716289.1"/>
    </source>
</evidence>
<evidence type="ECO:0000256" key="4">
    <source>
        <dbReference type="ARBA" id="ARBA00022723"/>
    </source>
</evidence>
<dbReference type="SUPFAM" id="SSF57850">
    <property type="entry name" value="RING/U-box"/>
    <property type="match status" value="1"/>
</dbReference>
<comment type="caution">
    <text evidence="12">The sequence shown here is derived from an EMBL/GenBank/DDBJ whole genome shotgun (WGS) entry which is preliminary data.</text>
</comment>
<dbReference type="InterPro" id="IPR017907">
    <property type="entry name" value="Znf_RING_CS"/>
</dbReference>
<name>A0AAD4N341_9BILA</name>
<protein>
    <recommendedName>
        <fullName evidence="2">RING-type E3 ubiquitin transferase</fullName>
        <ecNumber evidence="2">2.3.2.27</ecNumber>
    </recommendedName>
</protein>
<keyword evidence="3" id="KW-0808">Transferase</keyword>
<reference evidence="12" key="1">
    <citation type="submission" date="2022-01" db="EMBL/GenBank/DDBJ databases">
        <title>Genome Sequence Resource for Two Populations of Ditylenchus destructor, the Migratory Endoparasitic Phytonematode.</title>
        <authorList>
            <person name="Zhang H."/>
            <person name="Lin R."/>
            <person name="Xie B."/>
        </authorList>
    </citation>
    <scope>NUCLEOTIDE SEQUENCE</scope>
    <source>
        <strain evidence="12">BazhouSP</strain>
    </source>
</reference>
<sequence>MYEPNSDPRKVSFSTSEKSSNEANPSNSKSQKSHHNQRRSHPRRSSIGADTCPICLSQFTDATVLDGCIHVFCYACIMEWMKMKAQCPLCKAVPKLIKHNLISNNGEIPTWSMCGTINNIDEVRSEMEMEFIMNSTSYPPDVERHAVTQVITQISREIQNFKTLSHNAYGSEAIYQNSIRCLQEELKEYEDLLNMFPIAPRRQIFNDPAFRRVIYLKNLTPRSIVPPRSSFVFDLEYVKNHLEGARIQLLPYVIREMSSLTRKQCIDVNVLLQKIFDYLLNRINRMSIVSYLNERGIRHPHQLLNNLMHFANTGQSLAVYDQNSEYLPRSSANYLSSPSINANDDVTILNSGNSDIQVVGESSSSSNYNPYQFPPANMQIPSMFGIHRTQMRNGGASGSGVVELSDSDSEDDRPEAMRLQYDNSSNSFSMPSMYADYIYTPTTDNFRRHITENQADSSHHRARNPQRSSSGSDDQDDSVEVVAEVNRKRRRENTDNN</sequence>
<comment type="catalytic activity">
    <reaction evidence="1">
        <text>S-ubiquitinyl-[E2 ubiquitin-conjugating enzyme]-L-cysteine + [acceptor protein]-L-lysine = [E2 ubiquitin-conjugating enzyme]-L-cysteine + N(6)-ubiquitinyl-[acceptor protein]-L-lysine.</text>
        <dbReference type="EC" id="2.3.2.27"/>
    </reaction>
</comment>
<evidence type="ECO:0000256" key="8">
    <source>
        <dbReference type="ARBA" id="ARBA00023163"/>
    </source>
</evidence>
<feature type="compositionally biased region" description="Basic residues" evidence="10">
    <location>
        <begin position="31"/>
        <end position="44"/>
    </location>
</feature>
<evidence type="ECO:0000256" key="9">
    <source>
        <dbReference type="PROSITE-ProRule" id="PRU00175"/>
    </source>
</evidence>
<keyword evidence="8" id="KW-0804">Transcription</keyword>
<dbReference type="InterPro" id="IPR058746">
    <property type="entry name" value="Znf_RING-type_Topors"/>
</dbReference>
<feature type="region of interest" description="Disordered" evidence="10">
    <location>
        <begin position="1"/>
        <end position="46"/>
    </location>
</feature>
<feature type="domain" description="RING-type" evidence="11">
    <location>
        <begin position="52"/>
        <end position="91"/>
    </location>
</feature>
<dbReference type="PROSITE" id="PS50089">
    <property type="entry name" value="ZF_RING_2"/>
    <property type="match status" value="1"/>
</dbReference>
<keyword evidence="6" id="KW-0862">Zinc</keyword>
<dbReference type="Proteomes" id="UP001201812">
    <property type="component" value="Unassembled WGS sequence"/>
</dbReference>
<proteinExistence type="predicted"/>
<evidence type="ECO:0000256" key="3">
    <source>
        <dbReference type="ARBA" id="ARBA00022679"/>
    </source>
</evidence>
<evidence type="ECO:0000256" key="1">
    <source>
        <dbReference type="ARBA" id="ARBA00000900"/>
    </source>
</evidence>
<gene>
    <name evidence="12" type="ORF">DdX_07330</name>
</gene>
<feature type="compositionally biased region" description="Polar residues" evidence="10">
    <location>
        <begin position="12"/>
        <end position="30"/>
    </location>
</feature>
<dbReference type="InterPro" id="IPR001841">
    <property type="entry name" value="Znf_RING"/>
</dbReference>
<dbReference type="AlphaFoldDB" id="A0AAD4N341"/>